<protein>
    <submittedName>
        <fullName evidence="2">Uncharacterized protein</fullName>
    </submittedName>
</protein>
<evidence type="ECO:0000313" key="2">
    <source>
        <dbReference type="EMBL" id="MPC88595.1"/>
    </source>
</evidence>
<name>A0A5B7J1F2_PORTR</name>
<gene>
    <name evidence="2" type="ORF">E2C01_083510</name>
</gene>
<feature type="region of interest" description="Disordered" evidence="1">
    <location>
        <begin position="1"/>
        <end position="61"/>
    </location>
</feature>
<organism evidence="2 3">
    <name type="scientific">Portunus trituberculatus</name>
    <name type="common">Swimming crab</name>
    <name type="synonym">Neptunus trituberculatus</name>
    <dbReference type="NCBI Taxonomy" id="210409"/>
    <lineage>
        <taxon>Eukaryota</taxon>
        <taxon>Metazoa</taxon>
        <taxon>Ecdysozoa</taxon>
        <taxon>Arthropoda</taxon>
        <taxon>Crustacea</taxon>
        <taxon>Multicrustacea</taxon>
        <taxon>Malacostraca</taxon>
        <taxon>Eumalacostraca</taxon>
        <taxon>Eucarida</taxon>
        <taxon>Decapoda</taxon>
        <taxon>Pleocyemata</taxon>
        <taxon>Brachyura</taxon>
        <taxon>Eubrachyura</taxon>
        <taxon>Portunoidea</taxon>
        <taxon>Portunidae</taxon>
        <taxon>Portuninae</taxon>
        <taxon>Portunus</taxon>
    </lineage>
</organism>
<proteinExistence type="predicted"/>
<feature type="compositionally biased region" description="Polar residues" evidence="1">
    <location>
        <begin position="37"/>
        <end position="47"/>
    </location>
</feature>
<accession>A0A5B7J1F2</accession>
<dbReference type="AlphaFoldDB" id="A0A5B7J1F2"/>
<comment type="caution">
    <text evidence="2">The sequence shown here is derived from an EMBL/GenBank/DDBJ whole genome shotgun (WGS) entry which is preliminary data.</text>
</comment>
<evidence type="ECO:0000256" key="1">
    <source>
        <dbReference type="SAM" id="MobiDB-lite"/>
    </source>
</evidence>
<sequence>MMRLCRISPRRHTTRGRTPDRKCRPNWPHSLGEETRCPTQPRSNRVASQLLKGGHNSQTND</sequence>
<reference evidence="2 3" key="1">
    <citation type="submission" date="2019-05" db="EMBL/GenBank/DDBJ databases">
        <title>Another draft genome of Portunus trituberculatus and its Hox gene families provides insights of decapod evolution.</title>
        <authorList>
            <person name="Jeong J.-H."/>
            <person name="Song I."/>
            <person name="Kim S."/>
            <person name="Choi T."/>
            <person name="Kim D."/>
            <person name="Ryu S."/>
            <person name="Kim W."/>
        </authorList>
    </citation>
    <scope>NUCLEOTIDE SEQUENCE [LARGE SCALE GENOMIC DNA]</scope>
    <source>
        <tissue evidence="2">Muscle</tissue>
    </source>
</reference>
<evidence type="ECO:0000313" key="3">
    <source>
        <dbReference type="Proteomes" id="UP000324222"/>
    </source>
</evidence>
<dbReference type="EMBL" id="VSRR010078281">
    <property type="protein sequence ID" value="MPC88595.1"/>
    <property type="molecule type" value="Genomic_DNA"/>
</dbReference>
<dbReference type="Proteomes" id="UP000324222">
    <property type="component" value="Unassembled WGS sequence"/>
</dbReference>
<keyword evidence="3" id="KW-1185">Reference proteome</keyword>